<dbReference type="SUPFAM" id="SSF54826">
    <property type="entry name" value="Enolase N-terminal domain-like"/>
    <property type="match status" value="1"/>
</dbReference>
<evidence type="ECO:0000256" key="3">
    <source>
        <dbReference type="ARBA" id="ARBA00022723"/>
    </source>
</evidence>
<dbReference type="RefSeq" id="WP_010900215.1">
    <property type="nucleotide sequence ID" value="NZ_SGOD01000007.1"/>
</dbReference>
<dbReference type="Pfam" id="PF02746">
    <property type="entry name" value="MR_MLE_N"/>
    <property type="match status" value="1"/>
</dbReference>
<dbReference type="Gene3D" id="3.30.390.10">
    <property type="entry name" value="Enolase-like, N-terminal domain"/>
    <property type="match status" value="1"/>
</dbReference>
<comment type="similarity">
    <text evidence="2">Belongs to the mandelate racemase/muconate lactonizing enzyme family.</text>
</comment>
<dbReference type="PANTHER" id="PTHR48073">
    <property type="entry name" value="O-SUCCINYLBENZOATE SYNTHASE-RELATED"/>
    <property type="match status" value="1"/>
</dbReference>
<dbReference type="AlphaFoldDB" id="A0A546YUD8"/>
<feature type="domain" description="Mandelate racemase/muconate lactonizing enzyme N-terminal" evidence="5">
    <location>
        <begin position="16"/>
        <end position="126"/>
    </location>
</feature>
<evidence type="ECO:0000313" key="6">
    <source>
        <dbReference type="EMBL" id="TRB03201.1"/>
    </source>
</evidence>
<dbReference type="GO" id="GO:0046872">
    <property type="term" value="F:metal ion binding"/>
    <property type="evidence" value="ECO:0007669"/>
    <property type="project" value="UniProtKB-KW"/>
</dbReference>
<proteinExistence type="inferred from homology"/>
<keyword evidence="4" id="KW-0460">Magnesium</keyword>
<reference evidence="6 7" key="1">
    <citation type="journal article" date="2019" name="Appl. Microbiol. Biotechnol.">
        <title>Differential efficiency of wild type rhizogenic strains for rol gene transformation of plants.</title>
        <authorList>
            <person name="Desmet S."/>
            <person name="De Keyser E."/>
            <person name="Van Vaerenbergh J."/>
            <person name="Baeyen S."/>
            <person name="Van Huylenbroeck J."/>
            <person name="Geelen D."/>
            <person name="Dhooghe E."/>
        </authorList>
    </citation>
    <scope>NUCLEOTIDE SEQUENCE [LARGE SCALE GENOMIC DNA]</scope>
    <source>
        <strain evidence="6 7">MAFF210266</strain>
    </source>
</reference>
<evidence type="ECO:0000256" key="1">
    <source>
        <dbReference type="ARBA" id="ARBA00001946"/>
    </source>
</evidence>
<accession>A0A546YUD8</accession>
<comment type="caution">
    <text evidence="6">The sequence shown here is derived from an EMBL/GenBank/DDBJ whole genome shotgun (WGS) entry which is preliminary data.</text>
</comment>
<evidence type="ECO:0000256" key="2">
    <source>
        <dbReference type="ARBA" id="ARBA00008031"/>
    </source>
</evidence>
<organism evidence="6 7">
    <name type="scientific">Agrobacterium tumefaciens</name>
    <dbReference type="NCBI Taxonomy" id="358"/>
    <lineage>
        <taxon>Bacteria</taxon>
        <taxon>Pseudomonadati</taxon>
        <taxon>Pseudomonadota</taxon>
        <taxon>Alphaproteobacteria</taxon>
        <taxon>Hyphomicrobiales</taxon>
        <taxon>Rhizobiaceae</taxon>
        <taxon>Rhizobium/Agrobacterium group</taxon>
        <taxon>Agrobacterium</taxon>
        <taxon>Agrobacterium tumefaciens complex</taxon>
    </lineage>
</organism>
<dbReference type="Proteomes" id="UP000317023">
    <property type="component" value="Unassembled WGS sequence"/>
</dbReference>
<dbReference type="EMBL" id="SGOE01000009">
    <property type="protein sequence ID" value="TRB03201.1"/>
    <property type="molecule type" value="Genomic_DNA"/>
</dbReference>
<dbReference type="PANTHER" id="PTHR48073:SF2">
    <property type="entry name" value="O-SUCCINYLBENZOATE SYNTHASE"/>
    <property type="match status" value="1"/>
</dbReference>
<sequence>MQITAVDLYEIRIPYRRNHTLSSGPLHGANSIIIRLSTDEGISGAGEASIPGGAGWSEESASSVRMVIQEYLAPVIIGRDPRNCSEFALAMRKAVRGDPFARAALEMACSDIAGQSIGVPAAQLLGGTQRQTVSIVWSLESGVVDQEIEEALKVSEDFAYKDGCVNIPAGTSLGVQVD</sequence>
<dbReference type="InterPro" id="IPR029017">
    <property type="entry name" value="Enolase-like_N"/>
</dbReference>
<evidence type="ECO:0000256" key="4">
    <source>
        <dbReference type="ARBA" id="ARBA00022842"/>
    </source>
</evidence>
<dbReference type="GO" id="GO:0003824">
    <property type="term" value="F:catalytic activity"/>
    <property type="evidence" value="ECO:0007669"/>
    <property type="project" value="UniProtKB-ARBA"/>
</dbReference>
<dbReference type="GO" id="GO:0006518">
    <property type="term" value="P:peptide metabolic process"/>
    <property type="evidence" value="ECO:0007669"/>
    <property type="project" value="UniProtKB-ARBA"/>
</dbReference>
<dbReference type="InterPro" id="IPR013341">
    <property type="entry name" value="Mandelate_racemase_N_dom"/>
</dbReference>
<evidence type="ECO:0000259" key="5">
    <source>
        <dbReference type="Pfam" id="PF02746"/>
    </source>
</evidence>
<dbReference type="FunFam" id="3.30.390.10:FF:000009">
    <property type="entry name" value="Hydrophobic dipeptide epimerase"/>
    <property type="match status" value="1"/>
</dbReference>
<gene>
    <name evidence="6" type="ORF">EXN61_22945</name>
</gene>
<name>A0A546YUD8_AGRTU</name>
<comment type="cofactor">
    <cofactor evidence="1">
        <name>Mg(2+)</name>
        <dbReference type="ChEBI" id="CHEBI:18420"/>
    </cofactor>
</comment>
<evidence type="ECO:0000313" key="7">
    <source>
        <dbReference type="Proteomes" id="UP000317023"/>
    </source>
</evidence>
<keyword evidence="3" id="KW-0479">Metal-binding</keyword>
<protein>
    <recommendedName>
        <fullName evidence="5">Mandelate racemase/muconate lactonizing enzyme N-terminal domain-containing protein</fullName>
    </recommendedName>
</protein>